<proteinExistence type="predicted"/>
<keyword evidence="3" id="KW-1185">Reference proteome</keyword>
<dbReference type="SUPFAM" id="SSF56281">
    <property type="entry name" value="Metallo-hydrolase/oxidoreductase"/>
    <property type="match status" value="1"/>
</dbReference>
<dbReference type="GO" id="GO:0042781">
    <property type="term" value="F:3'-tRNA processing endoribonuclease activity"/>
    <property type="evidence" value="ECO:0007669"/>
    <property type="project" value="TreeGrafter"/>
</dbReference>
<evidence type="ECO:0000313" key="3">
    <source>
        <dbReference type="Proteomes" id="UP000199213"/>
    </source>
</evidence>
<dbReference type="RefSeq" id="WP_092632616.1">
    <property type="nucleotide sequence ID" value="NZ_FNFM01000016.1"/>
</dbReference>
<dbReference type="OrthoDB" id="9800940at2"/>
<evidence type="ECO:0000259" key="1">
    <source>
        <dbReference type="SMART" id="SM00849"/>
    </source>
</evidence>
<dbReference type="Pfam" id="PF12706">
    <property type="entry name" value="Lactamase_B_2"/>
    <property type="match status" value="1"/>
</dbReference>
<dbReference type="InterPro" id="IPR001279">
    <property type="entry name" value="Metallo-B-lactamas"/>
</dbReference>
<protein>
    <submittedName>
        <fullName evidence="2">Ribonuclease BN, tRNA processing enzyme</fullName>
    </submittedName>
</protein>
<dbReference type="PANTHER" id="PTHR46018:SF4">
    <property type="entry name" value="METALLO-HYDROLASE YHFI-RELATED"/>
    <property type="match status" value="1"/>
</dbReference>
<gene>
    <name evidence="2" type="ORF">SAMN04487820_11633</name>
</gene>
<dbReference type="SMART" id="SM00849">
    <property type="entry name" value="Lactamase_B"/>
    <property type="match status" value="1"/>
</dbReference>
<accession>A0A1G9FMG7</accession>
<sequence length="256" mass="27486">MKLTILGCSGSIPGPDAPASGYLVESGGTRILLDLGNGTLGTLQRFVDPFTPDALLLSHLHPDHCADFGALTVLRRYHPAPPYDPAERKLPVHAPAEAPERLAALYAPNAAERAGADLSDVFEFAPVPESPLRLGPFEITAFPVHHVCPSWGFRIAAEGRVLAYTADTGPCEELTELARDADVLLAEASWPDSPERPDGLHLSGKQAAELANRASARRLLLTHLQPWCDDAEILAEAREHTTVPTELVTTAARYAV</sequence>
<dbReference type="PANTHER" id="PTHR46018">
    <property type="entry name" value="ZINC PHOSPHODIESTERASE ELAC PROTEIN 1"/>
    <property type="match status" value="1"/>
</dbReference>
<dbReference type="CDD" id="cd07716">
    <property type="entry name" value="RNaseZ_short-form-like_MBL-fold"/>
    <property type="match status" value="1"/>
</dbReference>
<dbReference type="Proteomes" id="UP000199213">
    <property type="component" value="Unassembled WGS sequence"/>
</dbReference>
<reference evidence="3" key="1">
    <citation type="submission" date="2016-10" db="EMBL/GenBank/DDBJ databases">
        <authorList>
            <person name="Varghese N."/>
            <person name="Submissions S."/>
        </authorList>
    </citation>
    <scope>NUCLEOTIDE SEQUENCE [LARGE SCALE GENOMIC DNA]</scope>
    <source>
        <strain evidence="3">DSM 45460</strain>
    </source>
</reference>
<dbReference type="InterPro" id="IPR036866">
    <property type="entry name" value="RibonucZ/Hydroxyglut_hydro"/>
</dbReference>
<feature type="domain" description="Metallo-beta-lactamase" evidence="1">
    <location>
        <begin position="18"/>
        <end position="205"/>
    </location>
</feature>
<dbReference type="AlphaFoldDB" id="A0A1G9FMG7"/>
<dbReference type="Gene3D" id="3.60.15.10">
    <property type="entry name" value="Ribonuclease Z/Hydroxyacylglutathione hydrolase-like"/>
    <property type="match status" value="1"/>
</dbReference>
<evidence type="ECO:0000313" key="2">
    <source>
        <dbReference type="EMBL" id="SDK89580.1"/>
    </source>
</evidence>
<organism evidence="2 3">
    <name type="scientific">Actinopolyspora mzabensis</name>
    <dbReference type="NCBI Taxonomy" id="995066"/>
    <lineage>
        <taxon>Bacteria</taxon>
        <taxon>Bacillati</taxon>
        <taxon>Actinomycetota</taxon>
        <taxon>Actinomycetes</taxon>
        <taxon>Actinopolysporales</taxon>
        <taxon>Actinopolysporaceae</taxon>
        <taxon>Actinopolyspora</taxon>
    </lineage>
</organism>
<name>A0A1G9FMG7_ACTMZ</name>
<dbReference type="EMBL" id="FNFM01000016">
    <property type="protein sequence ID" value="SDK89580.1"/>
    <property type="molecule type" value="Genomic_DNA"/>
</dbReference>